<evidence type="ECO:0000313" key="2">
    <source>
        <dbReference type="EMBL" id="KAF4682184.1"/>
    </source>
</evidence>
<feature type="compositionally biased region" description="Polar residues" evidence="1">
    <location>
        <begin position="1"/>
        <end position="10"/>
    </location>
</feature>
<dbReference type="AlphaFoldDB" id="A0A7J6NEK1"/>
<accession>A0A7J6NEK1</accession>
<name>A0A7J6NEK1_PEROL</name>
<gene>
    <name evidence="2" type="ORF">FOZ60_010987</name>
</gene>
<proteinExistence type="predicted"/>
<evidence type="ECO:0000313" key="3">
    <source>
        <dbReference type="Proteomes" id="UP000541610"/>
    </source>
</evidence>
<dbReference type="Proteomes" id="UP000541610">
    <property type="component" value="Unassembled WGS sequence"/>
</dbReference>
<feature type="region of interest" description="Disordered" evidence="1">
    <location>
        <begin position="163"/>
        <end position="225"/>
    </location>
</feature>
<protein>
    <submittedName>
        <fullName evidence="2">Uncharacterized protein</fullName>
    </submittedName>
</protein>
<organism evidence="2 3">
    <name type="scientific">Perkinsus olseni</name>
    <name type="common">Perkinsus atlanticus</name>
    <dbReference type="NCBI Taxonomy" id="32597"/>
    <lineage>
        <taxon>Eukaryota</taxon>
        <taxon>Sar</taxon>
        <taxon>Alveolata</taxon>
        <taxon>Perkinsozoa</taxon>
        <taxon>Perkinsea</taxon>
        <taxon>Perkinsida</taxon>
        <taxon>Perkinsidae</taxon>
        <taxon>Perkinsus</taxon>
    </lineage>
</organism>
<feature type="compositionally biased region" description="Basic and acidic residues" evidence="1">
    <location>
        <begin position="191"/>
        <end position="200"/>
    </location>
</feature>
<dbReference type="EMBL" id="JABANP010000452">
    <property type="protein sequence ID" value="KAF4682184.1"/>
    <property type="molecule type" value="Genomic_DNA"/>
</dbReference>
<feature type="region of interest" description="Disordered" evidence="1">
    <location>
        <begin position="1"/>
        <end position="45"/>
    </location>
</feature>
<evidence type="ECO:0000256" key="1">
    <source>
        <dbReference type="SAM" id="MobiDB-lite"/>
    </source>
</evidence>
<reference evidence="2 3" key="1">
    <citation type="submission" date="2020-04" db="EMBL/GenBank/DDBJ databases">
        <title>Perkinsus olseni comparative genomics.</title>
        <authorList>
            <person name="Bogema D.R."/>
        </authorList>
    </citation>
    <scope>NUCLEOTIDE SEQUENCE [LARGE SCALE GENOMIC DNA]</scope>
    <source>
        <strain evidence="2">00978-12</strain>
    </source>
</reference>
<feature type="compositionally biased region" description="Polar residues" evidence="1">
    <location>
        <begin position="207"/>
        <end position="223"/>
    </location>
</feature>
<comment type="caution">
    <text evidence="2">The sequence shown here is derived from an EMBL/GenBank/DDBJ whole genome shotgun (WGS) entry which is preliminary data.</text>
</comment>
<sequence length="460" mass="51981">MRPVQSSQEKSGGPPKAHHKTELNRAEQATPSQTVPPDPPVVHVDNTASRSLDAWDYRRCDKWVLGFGREAELTYEQFYAEFPRKVGAFFIFMGRTSSHSFFRRRIDAQHGPLTKSQRKFLRWAQYRVIRSSNPESELDRLGVREKSVRQSLLEDLEQYLEPQAAADGSSAANDIEETRKRRESVAANETSRLREERGCEALDASRGVQNQIQQANRPPTSASKCARGKTALSRALWAALDDPSLPGFPLRGERWASTSGAQEAWMRAVIEDLPSDHPGGWFYPPDPSLDITPNVRKYQLWPFYFWRPQNSVWARLRSPEDPSCALPCINDSTHTVRRAGLPPLGPRKVVSRNGIFYIMAERFRCCQCKAGHGDADDVLSHTIHEKKKEHLRFSALHPNFLGKLPRDLVSVIPAFLTYRKAVSSELLSEIRSLAVSSGAAAFATVLTECQQSHYLCRRAQ</sequence>
<dbReference type="OrthoDB" id="8931359at2759"/>